<dbReference type="PROSITE" id="PS50206">
    <property type="entry name" value="RHODANESE_3"/>
    <property type="match status" value="1"/>
</dbReference>
<dbReference type="InterPro" id="IPR001763">
    <property type="entry name" value="Rhodanese-like_dom"/>
</dbReference>
<dbReference type="AlphaFoldDB" id="A0A7S0R941"/>
<dbReference type="InterPro" id="IPR044690">
    <property type="entry name" value="CAS_plant"/>
</dbReference>
<dbReference type="GO" id="GO:0071277">
    <property type="term" value="P:cellular response to calcium ion"/>
    <property type="evidence" value="ECO:0007669"/>
    <property type="project" value="InterPro"/>
</dbReference>
<dbReference type="PANTHER" id="PTHR34209:SF1">
    <property type="entry name" value="CALCIUM SENSING RECEPTOR, CHLOROPLASTIC"/>
    <property type="match status" value="1"/>
</dbReference>
<feature type="domain" description="Rhodanese" evidence="1">
    <location>
        <begin position="316"/>
        <end position="372"/>
    </location>
</feature>
<dbReference type="Gene3D" id="3.40.250.10">
    <property type="entry name" value="Rhodanese-like domain"/>
    <property type="match status" value="1"/>
</dbReference>
<dbReference type="Pfam" id="PF00581">
    <property type="entry name" value="Rhodanese"/>
    <property type="match status" value="1"/>
</dbReference>
<evidence type="ECO:0000259" key="1">
    <source>
        <dbReference type="PROSITE" id="PS50206"/>
    </source>
</evidence>
<sequence>MSALTLPSTSMAAVSGQRVAVGPRGPVRARAAQLRVQCAAEKDQQAKKAVLGLGAFAGSALSHPKVTFAVTELSKPLQTIVDAVDSASSLIEKTGTVASDVYKVAGEAATTAAPYVDRAGKALAPVGETAGKLIEKNVAPLASDLASKGSQAATSAIAGAVTGVDAALKEQGVPISVEATVKSVAKGAPKAADAAKPVVQGAFEFLSTTEPTVLAEYAAVLYLVYLSRGIIAGFIGKTIRGYSGDLTPPQALNMLMENKSAVLVDLRTPDEVAAKGLLDLNKKQAKQVVVCERTTLPGGQFENINKAEIEVTTVKVASLKIVKKGKSVILLDQSGKQAKSIAKELTSKGYGKVYTVEGGFLSWMNAQLKTKASFNAKADALFVSRPSFTPSPAPRREAAVDVVVNNPTPRRAPNKLGTVSGRVINASAKSLPPGK</sequence>
<dbReference type="InterPro" id="IPR036873">
    <property type="entry name" value="Rhodanese-like_dom_sf"/>
</dbReference>
<organism evidence="2">
    <name type="scientific">Pyramimonas obovata</name>
    <dbReference type="NCBI Taxonomy" id="1411642"/>
    <lineage>
        <taxon>Eukaryota</taxon>
        <taxon>Viridiplantae</taxon>
        <taxon>Chlorophyta</taxon>
        <taxon>Pyramimonadophyceae</taxon>
        <taxon>Pyramimonadales</taxon>
        <taxon>Pyramimonadaceae</taxon>
        <taxon>Pyramimonas</taxon>
        <taxon>Pyramimonas incertae sedis</taxon>
    </lineage>
</organism>
<dbReference type="SUPFAM" id="SSF52821">
    <property type="entry name" value="Rhodanese/Cell cycle control phosphatase"/>
    <property type="match status" value="1"/>
</dbReference>
<dbReference type="SMART" id="SM00450">
    <property type="entry name" value="RHOD"/>
    <property type="match status" value="1"/>
</dbReference>
<name>A0A7S0R941_9CHLO</name>
<evidence type="ECO:0000313" key="2">
    <source>
        <dbReference type="EMBL" id="CAD8670836.1"/>
    </source>
</evidence>
<dbReference type="PANTHER" id="PTHR34209">
    <property type="entry name" value="RHODANESE/CELL CYCLE CONTROL PHOSPHATASE SUPERFAMILY PROTEIN"/>
    <property type="match status" value="1"/>
</dbReference>
<gene>
    <name evidence="2" type="ORF">POBO1169_LOCUS10627</name>
</gene>
<dbReference type="GO" id="GO:0009704">
    <property type="term" value="P:de-etiolation"/>
    <property type="evidence" value="ECO:0007669"/>
    <property type="project" value="InterPro"/>
</dbReference>
<protein>
    <recommendedName>
        <fullName evidence="1">Rhodanese domain-containing protein</fullName>
    </recommendedName>
</protein>
<proteinExistence type="predicted"/>
<dbReference type="EMBL" id="HBFA01020776">
    <property type="protein sequence ID" value="CAD8670836.1"/>
    <property type="molecule type" value="Transcribed_RNA"/>
</dbReference>
<dbReference type="GO" id="GO:0090333">
    <property type="term" value="P:regulation of stomatal closure"/>
    <property type="evidence" value="ECO:0007669"/>
    <property type="project" value="InterPro"/>
</dbReference>
<accession>A0A7S0R941</accession>
<dbReference type="CDD" id="cd00158">
    <property type="entry name" value="RHOD"/>
    <property type="match status" value="1"/>
</dbReference>
<reference evidence="2" key="1">
    <citation type="submission" date="2021-01" db="EMBL/GenBank/DDBJ databases">
        <authorList>
            <person name="Corre E."/>
            <person name="Pelletier E."/>
            <person name="Niang G."/>
            <person name="Scheremetjew M."/>
            <person name="Finn R."/>
            <person name="Kale V."/>
            <person name="Holt S."/>
            <person name="Cochrane G."/>
            <person name="Meng A."/>
            <person name="Brown T."/>
            <person name="Cohen L."/>
        </authorList>
    </citation>
    <scope>NUCLEOTIDE SEQUENCE</scope>
    <source>
        <strain evidence="2">CCMP722</strain>
    </source>
</reference>